<evidence type="ECO:0000313" key="5">
    <source>
        <dbReference type="EMBL" id="MEC1177496.1"/>
    </source>
</evidence>
<keyword evidence="2 5" id="KW-0378">Hydrolase</keyword>
<dbReference type="PANTHER" id="PTHR30231:SF4">
    <property type="entry name" value="PROTEIN NEN2"/>
    <property type="match status" value="1"/>
</dbReference>
<dbReference type="CDD" id="cd06133">
    <property type="entry name" value="ERI-1_3'hExo_like"/>
    <property type="match status" value="1"/>
</dbReference>
<proteinExistence type="predicted"/>
<dbReference type="InterPro" id="IPR012337">
    <property type="entry name" value="RNaseH-like_sf"/>
</dbReference>
<dbReference type="InterPro" id="IPR013520">
    <property type="entry name" value="Ribonucl_H"/>
</dbReference>
<dbReference type="Pfam" id="PF00929">
    <property type="entry name" value="RNase_T"/>
    <property type="match status" value="1"/>
</dbReference>
<gene>
    <name evidence="5" type="ORF">P9B03_03285</name>
</gene>
<dbReference type="Proteomes" id="UP001344888">
    <property type="component" value="Unassembled WGS sequence"/>
</dbReference>
<evidence type="ECO:0000256" key="1">
    <source>
        <dbReference type="ARBA" id="ARBA00022722"/>
    </source>
</evidence>
<feature type="domain" description="Exonuclease" evidence="4">
    <location>
        <begin position="6"/>
        <end position="174"/>
    </location>
</feature>
<dbReference type="InterPro" id="IPR036397">
    <property type="entry name" value="RNaseH_sf"/>
</dbReference>
<dbReference type="SUPFAM" id="SSF53098">
    <property type="entry name" value="Ribonuclease H-like"/>
    <property type="match status" value="1"/>
</dbReference>
<dbReference type="RefSeq" id="WP_326121863.1">
    <property type="nucleotide sequence ID" value="NZ_JARSFG010000003.1"/>
</dbReference>
<dbReference type="PANTHER" id="PTHR30231">
    <property type="entry name" value="DNA POLYMERASE III SUBUNIT EPSILON"/>
    <property type="match status" value="1"/>
</dbReference>
<accession>A0AAW9NRS2</accession>
<dbReference type="EMBL" id="JARSFG010000003">
    <property type="protein sequence ID" value="MEC1177496.1"/>
    <property type="molecule type" value="Genomic_DNA"/>
</dbReference>
<dbReference type="GO" id="GO:0003676">
    <property type="term" value="F:nucleic acid binding"/>
    <property type="evidence" value="ECO:0007669"/>
    <property type="project" value="InterPro"/>
</dbReference>
<dbReference type="InterPro" id="IPR047201">
    <property type="entry name" value="ERI-1_3'hExo-like"/>
</dbReference>
<name>A0AAW9NRS2_9BACL</name>
<evidence type="ECO:0000259" key="4">
    <source>
        <dbReference type="SMART" id="SM00479"/>
    </source>
</evidence>
<keyword evidence="3 5" id="KW-0269">Exonuclease</keyword>
<evidence type="ECO:0000313" key="6">
    <source>
        <dbReference type="Proteomes" id="UP001344888"/>
    </source>
</evidence>
<organism evidence="5 6">
    <name type="scientific">Metasolibacillus meyeri</name>
    <dbReference type="NCBI Taxonomy" id="1071052"/>
    <lineage>
        <taxon>Bacteria</taxon>
        <taxon>Bacillati</taxon>
        <taxon>Bacillota</taxon>
        <taxon>Bacilli</taxon>
        <taxon>Bacillales</taxon>
        <taxon>Caryophanaceae</taxon>
        <taxon>Metasolibacillus</taxon>
    </lineage>
</organism>
<dbReference type="Gene3D" id="3.30.420.10">
    <property type="entry name" value="Ribonuclease H-like superfamily/Ribonuclease H"/>
    <property type="match status" value="1"/>
</dbReference>
<protein>
    <submittedName>
        <fullName evidence="5">Exonuclease domain-containing protein</fullName>
        <ecNumber evidence="5">3.1.-.-</ecNumber>
    </submittedName>
</protein>
<keyword evidence="1" id="KW-0540">Nuclease</keyword>
<dbReference type="SMART" id="SM00479">
    <property type="entry name" value="EXOIII"/>
    <property type="match status" value="1"/>
</dbReference>
<keyword evidence="6" id="KW-1185">Reference proteome</keyword>
<evidence type="ECO:0000256" key="3">
    <source>
        <dbReference type="ARBA" id="ARBA00022839"/>
    </source>
</evidence>
<sequence>MTRETTYIFIDIEAALIRGRQYIIEIGAVKWLPNGMQETFTQLVQPHKFKKLNYHIQKLTGITTEELLTAPSFKEAIQKFQQWCDQDYVLFTFGEFDRKVLEEEMERNRLRSDFLFPMVDYQQKYMIAHGLREQPSLQKLMAELNLEASTQHRALADAESLQQIFVKTNGKALMEGQQTNDMLMLFTYSRQLETTFDIIVSYVSCKVQQDCIEIVEQMTHREHLPFSIQEKEQVSAEGESYMKQIIKMQPSHKLQKTLQVVSAQSVGKVILTYAGLKSISKWMRLHQCTMPKTENMKWQSLLKEEELAIEKLIEVPTVKAYEENICQLLKKYEYVIIEEYRKRNLFPKEVVGI</sequence>
<dbReference type="EC" id="3.1.-.-" evidence="5"/>
<dbReference type="AlphaFoldDB" id="A0AAW9NRS2"/>
<reference evidence="5 6" key="1">
    <citation type="submission" date="2023-03" db="EMBL/GenBank/DDBJ databases">
        <title>Bacillus Genome Sequencing.</title>
        <authorList>
            <person name="Dunlap C."/>
        </authorList>
    </citation>
    <scope>NUCLEOTIDE SEQUENCE [LARGE SCALE GENOMIC DNA]</scope>
    <source>
        <strain evidence="5 6">B-59205</strain>
    </source>
</reference>
<evidence type="ECO:0000256" key="2">
    <source>
        <dbReference type="ARBA" id="ARBA00022801"/>
    </source>
</evidence>
<dbReference type="GO" id="GO:0000175">
    <property type="term" value="F:3'-5'-RNA exonuclease activity"/>
    <property type="evidence" value="ECO:0007669"/>
    <property type="project" value="InterPro"/>
</dbReference>
<comment type="caution">
    <text evidence="5">The sequence shown here is derived from an EMBL/GenBank/DDBJ whole genome shotgun (WGS) entry which is preliminary data.</text>
</comment>